<dbReference type="PANTHER" id="PTHR10622">
    <property type="entry name" value="HET DOMAIN-CONTAINING PROTEIN"/>
    <property type="match status" value="1"/>
</dbReference>
<sequence length="189" mass="21276">MWIDTCRISKANSVEETESIDSMFKWYRDAKTCVTYLYDVKRGPEPLLEEDETMAADSNGLPNVFRRIDHPGQPSAWSFCGWTLQELIAPHDMQFYNTDWASLGTRAERAGAIVAVTGIAVEYLTGQKPMHSACIAVKMSWMANRATTLEGDIAYSIPGTFDQYLVREPSSYFHSFNIQGKVLSENSVL</sequence>
<evidence type="ECO:0000313" key="1">
    <source>
        <dbReference type="EMBL" id="KAK8062616.1"/>
    </source>
</evidence>
<protein>
    <submittedName>
        <fullName evidence="1">Uncharacterized protein</fullName>
    </submittedName>
</protein>
<comment type="caution">
    <text evidence="1">The sequence shown here is derived from an EMBL/GenBank/DDBJ whole genome shotgun (WGS) entry which is preliminary data.</text>
</comment>
<accession>A0ABR1UX49</accession>
<organism evidence="1 2">
    <name type="scientific">Apiospora hydei</name>
    <dbReference type="NCBI Taxonomy" id="1337664"/>
    <lineage>
        <taxon>Eukaryota</taxon>
        <taxon>Fungi</taxon>
        <taxon>Dikarya</taxon>
        <taxon>Ascomycota</taxon>
        <taxon>Pezizomycotina</taxon>
        <taxon>Sordariomycetes</taxon>
        <taxon>Xylariomycetidae</taxon>
        <taxon>Amphisphaeriales</taxon>
        <taxon>Apiosporaceae</taxon>
        <taxon>Apiospora</taxon>
    </lineage>
</organism>
<gene>
    <name evidence="1" type="ORF">PG997_014713</name>
</gene>
<dbReference type="EMBL" id="JAQQWN010000010">
    <property type="protein sequence ID" value="KAK8062616.1"/>
    <property type="molecule type" value="Genomic_DNA"/>
</dbReference>
<evidence type="ECO:0000313" key="2">
    <source>
        <dbReference type="Proteomes" id="UP001433268"/>
    </source>
</evidence>
<name>A0ABR1UX49_9PEZI</name>
<reference evidence="1 2" key="1">
    <citation type="submission" date="2023-01" db="EMBL/GenBank/DDBJ databases">
        <title>Analysis of 21 Apiospora genomes using comparative genomics revels a genus with tremendous synthesis potential of carbohydrate active enzymes and secondary metabolites.</title>
        <authorList>
            <person name="Sorensen T."/>
        </authorList>
    </citation>
    <scope>NUCLEOTIDE SEQUENCE [LARGE SCALE GENOMIC DNA]</scope>
    <source>
        <strain evidence="1 2">CBS 114990</strain>
    </source>
</reference>
<dbReference type="PANTHER" id="PTHR10622:SF10">
    <property type="entry name" value="HET DOMAIN-CONTAINING PROTEIN"/>
    <property type="match status" value="1"/>
</dbReference>
<dbReference type="RefSeq" id="XP_066661215.1">
    <property type="nucleotide sequence ID" value="XM_066819027.1"/>
</dbReference>
<keyword evidence="2" id="KW-1185">Reference proteome</keyword>
<proteinExistence type="predicted"/>
<dbReference type="Proteomes" id="UP001433268">
    <property type="component" value="Unassembled WGS sequence"/>
</dbReference>
<dbReference type="GeneID" id="92052087"/>